<dbReference type="STRING" id="1513793.SAMN06296036_1271"/>
<dbReference type="Proteomes" id="UP000192907">
    <property type="component" value="Unassembled WGS sequence"/>
</dbReference>
<reference evidence="2" key="1">
    <citation type="submission" date="2017-04" db="EMBL/GenBank/DDBJ databases">
        <authorList>
            <person name="Varghese N."/>
            <person name="Submissions S."/>
        </authorList>
    </citation>
    <scope>NUCLEOTIDE SEQUENCE [LARGE SCALE GENOMIC DNA]</scope>
    <source>
        <strain evidence="2">RKEM611</strain>
    </source>
</reference>
<evidence type="ECO:0000313" key="2">
    <source>
        <dbReference type="Proteomes" id="UP000192907"/>
    </source>
</evidence>
<protein>
    <submittedName>
        <fullName evidence="1">Uncharacterized protein</fullName>
    </submittedName>
</protein>
<name>A0A1Y6CKM7_9BACT</name>
<accession>A0A1Y6CKM7</accession>
<sequence>SLTLNPATSKEGMMEASVEDVYERTVLTMYHDFTDTQRVQGS</sequence>
<dbReference type="AlphaFoldDB" id="A0A1Y6CKM7"/>
<feature type="non-terminal residue" evidence="1">
    <location>
        <position position="1"/>
    </location>
</feature>
<dbReference type="EMBL" id="FWZT01000027">
    <property type="protein sequence ID" value="SMF72344.1"/>
    <property type="molecule type" value="Genomic_DNA"/>
</dbReference>
<proteinExistence type="predicted"/>
<keyword evidence="2" id="KW-1185">Reference proteome</keyword>
<organism evidence="1 2">
    <name type="scientific">Pseudobacteriovorax antillogorgiicola</name>
    <dbReference type="NCBI Taxonomy" id="1513793"/>
    <lineage>
        <taxon>Bacteria</taxon>
        <taxon>Pseudomonadati</taxon>
        <taxon>Bdellovibrionota</taxon>
        <taxon>Oligoflexia</taxon>
        <taxon>Oligoflexales</taxon>
        <taxon>Pseudobacteriovoracaceae</taxon>
        <taxon>Pseudobacteriovorax</taxon>
    </lineage>
</organism>
<evidence type="ECO:0000313" key="1">
    <source>
        <dbReference type="EMBL" id="SMF72344.1"/>
    </source>
</evidence>
<gene>
    <name evidence="1" type="ORF">SAMN06296036_1271</name>
</gene>